<keyword evidence="2" id="KW-1185">Reference proteome</keyword>
<reference evidence="1 2" key="1">
    <citation type="submission" date="2022-12" db="EMBL/GenBank/DDBJ databases">
        <title>Chromosome-level genome assembly of true bugs.</title>
        <authorList>
            <person name="Ma L."/>
            <person name="Li H."/>
        </authorList>
    </citation>
    <scope>NUCLEOTIDE SEQUENCE [LARGE SCALE GENOMIC DNA]</scope>
    <source>
        <strain evidence="1">Lab_2022b</strain>
    </source>
</reference>
<name>A0AAW1CIR4_9HEMI</name>
<protein>
    <submittedName>
        <fullName evidence="1">Uncharacterized protein</fullName>
    </submittedName>
</protein>
<evidence type="ECO:0000313" key="2">
    <source>
        <dbReference type="Proteomes" id="UP001461498"/>
    </source>
</evidence>
<accession>A0AAW1CIR4</accession>
<dbReference type="AlphaFoldDB" id="A0AAW1CIR4"/>
<evidence type="ECO:0000313" key="1">
    <source>
        <dbReference type="EMBL" id="KAK9498416.1"/>
    </source>
</evidence>
<sequence>MILLILALVSHLSAKSTPETTTGRTFDQAVLKQLQPLYDFDHKIKDLLKETDKDDLNVEQFNKRLNLLKEELNQMYNTSGNKDYFKQLREFSNTLAILNSLVNDHYMKYKLHENDEKFQPEFTDILQAIKDKNFEYAENKLNEINNNEKLINLTISAYKFLNYKTGNLLEFIDYVKNPKIRFSLYETLYNYIMKHNSVKVSKPNNIFRYDISTQCELMKFEVFLKNDTKENIYPMDMAENVGHMQNEIKELFSQFQNRRDDENLIAYFNDNADERSQIRYYILFYNDLQRCTICYGFVTCFLIPL</sequence>
<dbReference type="EMBL" id="JAPXFL010000012">
    <property type="protein sequence ID" value="KAK9498416.1"/>
    <property type="molecule type" value="Genomic_DNA"/>
</dbReference>
<gene>
    <name evidence="1" type="ORF">O3M35_003056</name>
</gene>
<organism evidence="1 2">
    <name type="scientific">Rhynocoris fuscipes</name>
    <dbReference type="NCBI Taxonomy" id="488301"/>
    <lineage>
        <taxon>Eukaryota</taxon>
        <taxon>Metazoa</taxon>
        <taxon>Ecdysozoa</taxon>
        <taxon>Arthropoda</taxon>
        <taxon>Hexapoda</taxon>
        <taxon>Insecta</taxon>
        <taxon>Pterygota</taxon>
        <taxon>Neoptera</taxon>
        <taxon>Paraneoptera</taxon>
        <taxon>Hemiptera</taxon>
        <taxon>Heteroptera</taxon>
        <taxon>Panheteroptera</taxon>
        <taxon>Cimicomorpha</taxon>
        <taxon>Reduviidae</taxon>
        <taxon>Harpactorinae</taxon>
        <taxon>Harpactorini</taxon>
        <taxon>Rhynocoris</taxon>
    </lineage>
</organism>
<proteinExistence type="predicted"/>
<comment type="caution">
    <text evidence="1">The sequence shown here is derived from an EMBL/GenBank/DDBJ whole genome shotgun (WGS) entry which is preliminary data.</text>
</comment>
<dbReference type="Proteomes" id="UP001461498">
    <property type="component" value="Unassembled WGS sequence"/>
</dbReference>